<feature type="compositionally biased region" description="Basic and acidic residues" evidence="1">
    <location>
        <begin position="102"/>
        <end position="116"/>
    </location>
</feature>
<evidence type="ECO:0000313" key="2">
    <source>
        <dbReference type="EMBL" id="KAE9034492.1"/>
    </source>
</evidence>
<feature type="compositionally biased region" description="Basic residues" evidence="1">
    <location>
        <begin position="78"/>
        <end position="88"/>
    </location>
</feature>
<dbReference type="EMBL" id="QXFV01000547">
    <property type="protein sequence ID" value="KAE9034492.1"/>
    <property type="molecule type" value="Genomic_DNA"/>
</dbReference>
<accession>A0A6A3MNK8</accession>
<feature type="compositionally biased region" description="Low complexity" evidence="1">
    <location>
        <begin position="129"/>
        <end position="138"/>
    </location>
</feature>
<feature type="region of interest" description="Disordered" evidence="1">
    <location>
        <begin position="1"/>
        <end position="187"/>
    </location>
</feature>
<comment type="caution">
    <text evidence="2">The sequence shown here is derived from an EMBL/GenBank/DDBJ whole genome shotgun (WGS) entry which is preliminary data.</text>
</comment>
<reference evidence="2 4" key="1">
    <citation type="submission" date="2018-09" db="EMBL/GenBank/DDBJ databases">
        <title>Genomic investigation of the strawberry pathogen Phytophthora fragariae indicates pathogenicity is determined by transcriptional variation in three key races.</title>
        <authorList>
            <person name="Adams T.M."/>
            <person name="Armitage A.D."/>
            <person name="Sobczyk M.K."/>
            <person name="Bates H.J."/>
            <person name="Dunwell J.M."/>
            <person name="Nellist C.F."/>
            <person name="Harrison R.J."/>
        </authorList>
    </citation>
    <scope>NUCLEOTIDE SEQUENCE [LARGE SCALE GENOMIC DNA]</scope>
    <source>
        <strain evidence="2 4">SCRP249</strain>
        <strain evidence="3 5">SCRP333</strain>
    </source>
</reference>
<dbReference type="Proteomes" id="UP000434957">
    <property type="component" value="Unassembled WGS sequence"/>
</dbReference>
<evidence type="ECO:0000256" key="1">
    <source>
        <dbReference type="SAM" id="MobiDB-lite"/>
    </source>
</evidence>
<evidence type="ECO:0000313" key="5">
    <source>
        <dbReference type="Proteomes" id="UP000434957"/>
    </source>
</evidence>
<proteinExistence type="predicted"/>
<gene>
    <name evidence="2" type="ORF">PR001_g9718</name>
    <name evidence="3" type="ORF">PR003_g10843</name>
</gene>
<name>A0A6A3MNK8_9STRA</name>
<feature type="compositionally biased region" description="Low complexity" evidence="1">
    <location>
        <begin position="1"/>
        <end position="32"/>
    </location>
</feature>
<dbReference type="AlphaFoldDB" id="A0A6A3MNK8"/>
<sequence length="385" mass="40500">MITRGSPESASAPASPSSRAPAAPSDSEPPADTAVVVDVTGGEEPWTATSARRTSDPPPLRSSKRASARSAPDMAPTKARKSKKKATKRPTASAAASGAKPLTREAARDSDSDLEVKAAPPPAKKTRKTTAPSAPAPAEVKRPAGPRSDQGFDLTTVMASFQPGRGGAGDGPSRGERDAPTAGPGPDLALELQFLRDEVARLRGIVGAQGPHGDSTRLGITTDPNTRGELPPAELCQLTSASFPEGGKKAKGDYNPPQAHLLAASRMFRSFGTETGKPLSAMSFVLWLRELECVKFLVTLAVLMAIFSGRLGSRGLTVMHFKESSEMETLEDGSTNANYSSDLSATAALPTASIRCTNYEDILDAIHGLSALGQEVWYDHMRKLW</sequence>
<feature type="compositionally biased region" description="Low complexity" evidence="1">
    <location>
        <begin position="68"/>
        <end position="77"/>
    </location>
</feature>
<evidence type="ECO:0000313" key="4">
    <source>
        <dbReference type="Proteomes" id="UP000429607"/>
    </source>
</evidence>
<dbReference type="Proteomes" id="UP000429607">
    <property type="component" value="Unassembled WGS sequence"/>
</dbReference>
<organism evidence="2 4">
    <name type="scientific">Phytophthora rubi</name>
    <dbReference type="NCBI Taxonomy" id="129364"/>
    <lineage>
        <taxon>Eukaryota</taxon>
        <taxon>Sar</taxon>
        <taxon>Stramenopiles</taxon>
        <taxon>Oomycota</taxon>
        <taxon>Peronosporomycetes</taxon>
        <taxon>Peronosporales</taxon>
        <taxon>Peronosporaceae</taxon>
        <taxon>Phytophthora</taxon>
    </lineage>
</organism>
<keyword evidence="5" id="KW-1185">Reference proteome</keyword>
<dbReference type="EMBL" id="QXFT01000604">
    <property type="protein sequence ID" value="KAE9339783.1"/>
    <property type="molecule type" value="Genomic_DNA"/>
</dbReference>
<protein>
    <submittedName>
        <fullName evidence="2">Uncharacterized protein</fullName>
    </submittedName>
</protein>
<evidence type="ECO:0000313" key="3">
    <source>
        <dbReference type="EMBL" id="KAE9339783.1"/>
    </source>
</evidence>